<dbReference type="Proteomes" id="UP000046373">
    <property type="component" value="Unassembled WGS sequence"/>
</dbReference>
<evidence type="ECO:0000313" key="1">
    <source>
        <dbReference type="EMBL" id="CDX35961.1"/>
    </source>
</evidence>
<accession>A0A090F395</accession>
<dbReference type="GeneID" id="31890546"/>
<reference evidence="1 2" key="1">
    <citation type="submission" date="2014-08" db="EMBL/GenBank/DDBJ databases">
        <authorList>
            <person name="Moulin Lionel"/>
        </authorList>
    </citation>
    <scope>NUCLEOTIDE SEQUENCE [LARGE SCALE GENOMIC DNA]</scope>
</reference>
<organism evidence="1 2">
    <name type="scientific">Mesorhizobium plurifarium</name>
    <dbReference type="NCBI Taxonomy" id="69974"/>
    <lineage>
        <taxon>Bacteria</taxon>
        <taxon>Pseudomonadati</taxon>
        <taxon>Pseudomonadota</taxon>
        <taxon>Alphaproteobacteria</taxon>
        <taxon>Hyphomicrobiales</taxon>
        <taxon>Phyllobacteriaceae</taxon>
        <taxon>Mesorhizobium</taxon>
    </lineage>
</organism>
<proteinExistence type="predicted"/>
<dbReference type="GO" id="GO:0046653">
    <property type="term" value="P:tetrahydrofolate metabolic process"/>
    <property type="evidence" value="ECO:0007669"/>
    <property type="project" value="InterPro"/>
</dbReference>
<dbReference type="AlphaFoldDB" id="A0A090F395"/>
<sequence length="89" mass="9871">MQLFPCPFCGPREESEFHYGGEAGNLRPDGSEVTAERWAGYLHMRDNPKGPTREIWVHLTCGEFFAMSRDSVNHKVSGSTALGEAERGA</sequence>
<gene>
    <name evidence="1" type="ORF">MPLDJ20_20383</name>
</gene>
<protein>
    <submittedName>
        <fullName evidence="1">Sarcosine oxidase, delta subunit family</fullName>
    </submittedName>
</protein>
<dbReference type="InterPro" id="IPR038561">
    <property type="entry name" value="SoxD_sf"/>
</dbReference>
<name>A0A090F395_MESPL</name>
<dbReference type="InterPro" id="IPR006279">
    <property type="entry name" value="SoxD"/>
</dbReference>
<dbReference type="EMBL" id="CCNB01000012">
    <property type="protein sequence ID" value="CDX35961.1"/>
    <property type="molecule type" value="Genomic_DNA"/>
</dbReference>
<evidence type="ECO:0000313" key="2">
    <source>
        <dbReference type="Proteomes" id="UP000046373"/>
    </source>
</evidence>
<dbReference type="GO" id="GO:0008115">
    <property type="term" value="F:sarcosine oxidase activity"/>
    <property type="evidence" value="ECO:0007669"/>
    <property type="project" value="InterPro"/>
</dbReference>
<dbReference type="Gene3D" id="3.30.2270.10">
    <property type="entry name" value="Folate-binding superfamily"/>
    <property type="match status" value="1"/>
</dbReference>
<dbReference type="Pfam" id="PF04267">
    <property type="entry name" value="SoxD"/>
    <property type="match status" value="1"/>
</dbReference>